<dbReference type="SUPFAM" id="SSF90123">
    <property type="entry name" value="ABC transporter transmembrane region"/>
    <property type="match status" value="1"/>
</dbReference>
<evidence type="ECO:0000256" key="3">
    <source>
        <dbReference type="ARBA" id="ARBA00022475"/>
    </source>
</evidence>
<dbReference type="PROSITE" id="PS50893">
    <property type="entry name" value="ABC_TRANSPORTER_2"/>
    <property type="match status" value="1"/>
</dbReference>
<organism evidence="14 15">
    <name type="scientific">Verminephrobacter eiseniae (strain EF01-2)</name>
    <dbReference type="NCBI Taxonomy" id="391735"/>
    <lineage>
        <taxon>Bacteria</taxon>
        <taxon>Pseudomonadati</taxon>
        <taxon>Pseudomonadota</taxon>
        <taxon>Betaproteobacteria</taxon>
        <taxon>Burkholderiales</taxon>
        <taxon>Comamonadaceae</taxon>
        <taxon>Verminephrobacter</taxon>
    </lineage>
</organism>
<dbReference type="GO" id="GO:0140359">
    <property type="term" value="F:ABC-type transporter activity"/>
    <property type="evidence" value="ECO:0007669"/>
    <property type="project" value="InterPro"/>
</dbReference>
<dbReference type="PANTHER" id="PTHR24221">
    <property type="entry name" value="ATP-BINDING CASSETTE SUB-FAMILY B"/>
    <property type="match status" value="1"/>
</dbReference>
<dbReference type="SUPFAM" id="SSF52540">
    <property type="entry name" value="P-loop containing nucleoside triphosphate hydrolases"/>
    <property type="match status" value="1"/>
</dbReference>
<feature type="domain" description="ABC transporter" evidence="12">
    <location>
        <begin position="406"/>
        <end position="634"/>
    </location>
</feature>
<dbReference type="PROSITE" id="PS50929">
    <property type="entry name" value="ABC_TM1F"/>
    <property type="match status" value="1"/>
</dbReference>
<keyword evidence="10 11" id="KW-0472">Membrane</keyword>
<dbReference type="Gene3D" id="1.20.1560.10">
    <property type="entry name" value="ABC transporter type 1, transmembrane domain"/>
    <property type="match status" value="1"/>
</dbReference>
<dbReference type="KEGG" id="vei:Veis_2442"/>
<evidence type="ECO:0000256" key="4">
    <source>
        <dbReference type="ARBA" id="ARBA00022692"/>
    </source>
</evidence>
<dbReference type="GO" id="GO:0034040">
    <property type="term" value="F:ATPase-coupled lipid transmembrane transporter activity"/>
    <property type="evidence" value="ECO:0007669"/>
    <property type="project" value="TreeGrafter"/>
</dbReference>
<feature type="transmembrane region" description="Helical" evidence="11">
    <location>
        <begin position="232"/>
        <end position="249"/>
    </location>
</feature>
<dbReference type="InterPro" id="IPR003439">
    <property type="entry name" value="ABC_transporter-like_ATP-bd"/>
</dbReference>
<evidence type="ECO:0000256" key="6">
    <source>
        <dbReference type="ARBA" id="ARBA00022840"/>
    </source>
</evidence>
<dbReference type="GO" id="GO:0005524">
    <property type="term" value="F:ATP binding"/>
    <property type="evidence" value="ECO:0007669"/>
    <property type="project" value="UniProtKB-KW"/>
</dbReference>
<dbReference type="SMART" id="SM00382">
    <property type="entry name" value="AAA"/>
    <property type="match status" value="1"/>
</dbReference>
<feature type="transmembrane region" description="Helical" evidence="11">
    <location>
        <begin position="44"/>
        <end position="66"/>
    </location>
</feature>
<accession>A1WKN1</accession>
<dbReference type="InterPro" id="IPR003593">
    <property type="entry name" value="AAA+_ATPase"/>
</dbReference>
<keyword evidence="2" id="KW-0813">Transport</keyword>
<evidence type="ECO:0000256" key="1">
    <source>
        <dbReference type="ARBA" id="ARBA00004651"/>
    </source>
</evidence>
<dbReference type="Pfam" id="PF00005">
    <property type="entry name" value="ABC_tran"/>
    <property type="match status" value="1"/>
</dbReference>
<dbReference type="eggNOG" id="COG1132">
    <property type="taxonomic scope" value="Bacteria"/>
</dbReference>
<dbReference type="InterPro" id="IPR036640">
    <property type="entry name" value="ABC1_TM_sf"/>
</dbReference>
<evidence type="ECO:0000256" key="9">
    <source>
        <dbReference type="ARBA" id="ARBA00023055"/>
    </source>
</evidence>
<keyword evidence="4 11" id="KW-0812">Transmembrane</keyword>
<keyword evidence="15" id="KW-1185">Reference proteome</keyword>
<name>A1WKN1_VEREI</name>
<evidence type="ECO:0000256" key="7">
    <source>
        <dbReference type="ARBA" id="ARBA00022967"/>
    </source>
</evidence>
<keyword evidence="9" id="KW-0445">Lipid transport</keyword>
<dbReference type="PROSITE" id="PS00211">
    <property type="entry name" value="ABC_TRANSPORTER_1"/>
    <property type="match status" value="1"/>
</dbReference>
<evidence type="ECO:0000256" key="2">
    <source>
        <dbReference type="ARBA" id="ARBA00022448"/>
    </source>
</evidence>
<keyword evidence="6" id="KW-0067">ATP-binding</keyword>
<keyword evidence="8 11" id="KW-1133">Transmembrane helix</keyword>
<evidence type="ECO:0000313" key="15">
    <source>
        <dbReference type="Proteomes" id="UP000000374"/>
    </source>
</evidence>
<dbReference type="HOGENOM" id="CLU_000604_84_9_4"/>
<dbReference type="EMBL" id="CP000542">
    <property type="protein sequence ID" value="ABM58188.1"/>
    <property type="molecule type" value="Genomic_DNA"/>
</dbReference>
<evidence type="ECO:0000256" key="8">
    <source>
        <dbReference type="ARBA" id="ARBA00022989"/>
    </source>
</evidence>
<evidence type="ECO:0000256" key="5">
    <source>
        <dbReference type="ARBA" id="ARBA00022741"/>
    </source>
</evidence>
<feature type="domain" description="ABC transmembrane type-1" evidence="13">
    <location>
        <begin position="122"/>
        <end position="375"/>
    </location>
</feature>
<dbReference type="InterPro" id="IPR039421">
    <property type="entry name" value="Type_1_exporter"/>
</dbReference>
<dbReference type="GO" id="GO:0016887">
    <property type="term" value="F:ATP hydrolysis activity"/>
    <property type="evidence" value="ECO:0007669"/>
    <property type="project" value="InterPro"/>
</dbReference>
<dbReference type="Proteomes" id="UP000000374">
    <property type="component" value="Chromosome"/>
</dbReference>
<dbReference type="FunFam" id="3.40.50.300:FF:000221">
    <property type="entry name" value="Multidrug ABC transporter ATP-binding protein"/>
    <property type="match status" value="1"/>
</dbReference>
<protein>
    <submittedName>
        <fullName evidence="14">ABC transporter related</fullName>
    </submittedName>
</protein>
<feature type="transmembrane region" description="Helical" evidence="11">
    <location>
        <begin position="203"/>
        <end position="226"/>
    </location>
</feature>
<dbReference type="Gene3D" id="3.40.50.300">
    <property type="entry name" value="P-loop containing nucleotide triphosphate hydrolases"/>
    <property type="match status" value="1"/>
</dbReference>
<sequence>MSAVPMATSSRLSAALACTRAAWARLLGAVGPHAPALRRCLAGLAAAAALQGLALACVLPLFTALFPSPDAGAALVSRHRSDVVGCAQPSERSARRSAQPIPSVLASDATPRCASMASADRQMTGDATLGWLVAMTALAGLATALRWHAQGFEYGGQLARATHDLRLRLGEQLRRMPLERLREKRSGEMNALLLGNVDEHLNYTVAIANLILLATAAPLALALAVMVFDARLGALLLAVFPALWLLHRWRRPALARGMRELNEAHRRCHADIVEYTQGQTALRAACQEGGRAATLYAGFERLREIQAAAHRQGARPSVVTASIVELGLLGIVAAATGWVVSGTLHPAAVAALMVITVRLSEPMATLVGYTTVLEMMDAALERIEALLAIPPLPLHTPQAVPGHFDVRFEGVGFRYAGAQESALADFTATLPARAMTALVGSSGSGKTTVARLLLRHADPQAGHIAIGGIDIRHMAPEVLNSLVSVVFQDVHLFDDTVLANIRMARPDADDDAVRAAARAAQCLDFIERLPQGWNTRLGEIGDLLSGGERQRISIARALLKNAPIVVLDEPTAALDTESELAVQRAIDTLVLDKTVIVIAHRLSTIAGADRILVVEGGRLVEQGRHDELLAYRND</sequence>
<gene>
    <name evidence="14" type="ordered locus">Veis_2442</name>
</gene>
<dbReference type="GO" id="GO:0005886">
    <property type="term" value="C:plasma membrane"/>
    <property type="evidence" value="ECO:0007669"/>
    <property type="project" value="UniProtKB-SubCell"/>
</dbReference>
<dbReference type="RefSeq" id="WP_011810191.1">
    <property type="nucleotide sequence ID" value="NC_008786.1"/>
</dbReference>
<keyword evidence="7" id="KW-1278">Translocase</keyword>
<evidence type="ECO:0000259" key="12">
    <source>
        <dbReference type="PROSITE" id="PS50893"/>
    </source>
</evidence>
<dbReference type="InterPro" id="IPR011527">
    <property type="entry name" value="ABC1_TM_dom"/>
</dbReference>
<comment type="subcellular location">
    <subcellularLocation>
        <location evidence="1">Cell membrane</location>
        <topology evidence="1">Multi-pass membrane protein</topology>
    </subcellularLocation>
</comment>
<dbReference type="STRING" id="391735.Veis_2442"/>
<dbReference type="InterPro" id="IPR027417">
    <property type="entry name" value="P-loop_NTPase"/>
</dbReference>
<dbReference type="AlphaFoldDB" id="A1WKN1"/>
<dbReference type="GeneID" id="76460998"/>
<proteinExistence type="predicted"/>
<dbReference type="PANTHER" id="PTHR24221:SF654">
    <property type="entry name" value="ATP-BINDING CASSETTE SUB-FAMILY B MEMBER 6"/>
    <property type="match status" value="1"/>
</dbReference>
<evidence type="ECO:0000313" key="14">
    <source>
        <dbReference type="EMBL" id="ABM58188.1"/>
    </source>
</evidence>
<evidence type="ECO:0000256" key="10">
    <source>
        <dbReference type="ARBA" id="ARBA00023136"/>
    </source>
</evidence>
<evidence type="ECO:0000259" key="13">
    <source>
        <dbReference type="PROSITE" id="PS50929"/>
    </source>
</evidence>
<evidence type="ECO:0000256" key="11">
    <source>
        <dbReference type="SAM" id="Phobius"/>
    </source>
</evidence>
<keyword evidence="3" id="KW-1003">Cell membrane</keyword>
<reference evidence="15" key="1">
    <citation type="submission" date="2006-12" db="EMBL/GenBank/DDBJ databases">
        <title>Complete sequence of chromosome 1 of Verminephrobacter eiseniae EF01-2.</title>
        <authorList>
            <person name="Copeland A."/>
            <person name="Lucas S."/>
            <person name="Lapidus A."/>
            <person name="Barry K."/>
            <person name="Detter J.C."/>
            <person name="Glavina del Rio T."/>
            <person name="Dalin E."/>
            <person name="Tice H."/>
            <person name="Pitluck S."/>
            <person name="Chertkov O."/>
            <person name="Brettin T."/>
            <person name="Bruce D."/>
            <person name="Han C."/>
            <person name="Tapia R."/>
            <person name="Gilna P."/>
            <person name="Schmutz J."/>
            <person name="Larimer F."/>
            <person name="Land M."/>
            <person name="Hauser L."/>
            <person name="Kyrpides N."/>
            <person name="Kim E."/>
            <person name="Stahl D."/>
            <person name="Richardson P."/>
        </authorList>
    </citation>
    <scope>NUCLEOTIDE SEQUENCE [LARGE SCALE GENOMIC DNA]</scope>
    <source>
        <strain evidence="15">EF01-2</strain>
    </source>
</reference>
<keyword evidence="5" id="KW-0547">Nucleotide-binding</keyword>
<dbReference type="InterPro" id="IPR017871">
    <property type="entry name" value="ABC_transporter-like_CS"/>
</dbReference>
<feature type="transmembrane region" description="Helical" evidence="11">
    <location>
        <begin position="318"/>
        <end position="341"/>
    </location>
</feature>